<comment type="similarity">
    <text evidence="2">Belongs to the DsrC/TusE family.</text>
</comment>
<dbReference type="InterPro" id="IPR007453">
    <property type="entry name" value="DsrC/TusE"/>
</dbReference>
<dbReference type="PANTHER" id="PTHR37010:SF1">
    <property type="entry name" value="SULFURTRANSFERASE TUSE"/>
    <property type="match status" value="1"/>
</dbReference>
<dbReference type="Pfam" id="PF04358">
    <property type="entry name" value="DsrC"/>
    <property type="match status" value="1"/>
</dbReference>
<dbReference type="SUPFAM" id="SSF69721">
    <property type="entry name" value="DsrC, the gamma subunit of dissimilatory sulfite reductase"/>
    <property type="match status" value="1"/>
</dbReference>
<evidence type="ECO:0000313" key="4">
    <source>
        <dbReference type="EMBL" id="AHE99436.1"/>
    </source>
</evidence>
<dbReference type="GO" id="GO:0005737">
    <property type="term" value="C:cytoplasm"/>
    <property type="evidence" value="ECO:0007669"/>
    <property type="project" value="UniProtKB-SubCell"/>
</dbReference>
<dbReference type="Proteomes" id="UP000005289">
    <property type="component" value="Chromosome"/>
</dbReference>
<dbReference type="STRING" id="713585.THITH_15415"/>
<dbReference type="InterPro" id="IPR043163">
    <property type="entry name" value="DsrC-like_N"/>
</dbReference>
<dbReference type="Gene3D" id="3.30.1420.10">
    <property type="match status" value="1"/>
</dbReference>
<evidence type="ECO:0000256" key="3">
    <source>
        <dbReference type="ARBA" id="ARBA00022490"/>
    </source>
</evidence>
<dbReference type="GO" id="GO:0002143">
    <property type="term" value="P:tRNA wobble position uridine thiolation"/>
    <property type="evidence" value="ECO:0007669"/>
    <property type="project" value="TreeGrafter"/>
</dbReference>
<reference evidence="4 5" key="1">
    <citation type="submission" date="2013-12" db="EMBL/GenBank/DDBJ databases">
        <authorList>
            <consortium name="DOE Joint Genome Institute"/>
            <person name="Muyzer G."/>
            <person name="Huntemann M."/>
            <person name="Han J."/>
            <person name="Chen A."/>
            <person name="Kyrpides N."/>
            <person name="Mavromatis K."/>
            <person name="Markowitz V."/>
            <person name="Palaniappan K."/>
            <person name="Ivanova N."/>
            <person name="Schaumberg A."/>
            <person name="Pati A."/>
            <person name="Liolios K."/>
            <person name="Nordberg H.P."/>
            <person name="Cantor M.N."/>
            <person name="Hua S.X."/>
            <person name="Woyke T."/>
        </authorList>
    </citation>
    <scope>NUCLEOTIDE SEQUENCE [LARGE SCALE GENOMIC DNA]</scope>
    <source>
        <strain evidence="4 5">ARh 1</strain>
    </source>
</reference>
<sequence>MLRTPEPSPPRPHSQLFAEPGTLFDEDGFVVDHDHWNEALAERIARREGVGPLDERHWKLLHHVRERYLELGGMPGMRRVCKATGMSRDEIYDLFGGCLPVWRIAGLPNPGEEAKTYLD</sequence>
<dbReference type="RefSeq" id="WP_006747001.1">
    <property type="nucleotide sequence ID" value="NZ_CP007029.1"/>
</dbReference>
<protein>
    <submittedName>
        <fullName evidence="4">TusE/DsrC/DsvC family sulfur relay protein</fullName>
    </submittedName>
</protein>
<evidence type="ECO:0000313" key="5">
    <source>
        <dbReference type="Proteomes" id="UP000005289"/>
    </source>
</evidence>
<dbReference type="GO" id="GO:0097163">
    <property type="term" value="F:sulfur carrier activity"/>
    <property type="evidence" value="ECO:0007669"/>
    <property type="project" value="TreeGrafter"/>
</dbReference>
<evidence type="ECO:0000256" key="1">
    <source>
        <dbReference type="ARBA" id="ARBA00004496"/>
    </source>
</evidence>
<dbReference type="HOGENOM" id="CLU_153199_2_0_6"/>
<dbReference type="PANTHER" id="PTHR37010">
    <property type="entry name" value="SULFURTRANSFERASE TUSE"/>
    <property type="match status" value="1"/>
</dbReference>
<dbReference type="Gene3D" id="1.10.10.370">
    <property type="entry name" value="DsrC-like protein, C-terminal domain"/>
    <property type="match status" value="1"/>
</dbReference>
<keyword evidence="3" id="KW-0963">Cytoplasm</keyword>
<comment type="subcellular location">
    <subcellularLocation>
        <location evidence="1">Cytoplasm</location>
    </subcellularLocation>
</comment>
<proteinExistence type="inferred from homology"/>
<dbReference type="KEGG" id="tti:THITH_15415"/>
<gene>
    <name evidence="4" type="ORF">THITH_15415</name>
</gene>
<evidence type="ECO:0000256" key="2">
    <source>
        <dbReference type="ARBA" id="ARBA00005718"/>
    </source>
</evidence>
<accession>W0DLV0</accession>
<dbReference type="AlphaFoldDB" id="W0DLV0"/>
<dbReference type="InterPro" id="IPR025526">
    <property type="entry name" value="DsrC-like_dom_sf"/>
</dbReference>
<keyword evidence="5" id="KW-1185">Reference proteome</keyword>
<name>W0DLV0_9GAMM</name>
<dbReference type="EMBL" id="CP007029">
    <property type="protein sequence ID" value="AHE99436.1"/>
    <property type="molecule type" value="Genomic_DNA"/>
</dbReference>
<organism evidence="4 5">
    <name type="scientific">Thioalkalivibrio paradoxus ARh 1</name>
    <dbReference type="NCBI Taxonomy" id="713585"/>
    <lineage>
        <taxon>Bacteria</taxon>
        <taxon>Pseudomonadati</taxon>
        <taxon>Pseudomonadota</taxon>
        <taxon>Gammaproteobacteria</taxon>
        <taxon>Chromatiales</taxon>
        <taxon>Ectothiorhodospiraceae</taxon>
        <taxon>Thioalkalivibrio</taxon>
    </lineage>
</organism>
<dbReference type="InterPro" id="IPR042072">
    <property type="entry name" value="DsrC-like_C"/>
</dbReference>
<dbReference type="OrthoDB" id="8562858at2"/>